<organism evidence="1 2">
    <name type="scientific">Melittangium boletus DSM 14713</name>
    <dbReference type="NCBI Taxonomy" id="1294270"/>
    <lineage>
        <taxon>Bacteria</taxon>
        <taxon>Pseudomonadati</taxon>
        <taxon>Myxococcota</taxon>
        <taxon>Myxococcia</taxon>
        <taxon>Myxococcales</taxon>
        <taxon>Cystobacterineae</taxon>
        <taxon>Archangiaceae</taxon>
        <taxon>Melittangium</taxon>
    </lineage>
</organism>
<keyword evidence="2" id="KW-1185">Reference proteome</keyword>
<accession>A0A250IP98</accession>
<evidence type="ECO:0000313" key="2">
    <source>
        <dbReference type="Proteomes" id="UP000217289"/>
    </source>
</evidence>
<sequence>MSHRTRVRNLQSRMDLNFPYQKCFDGISAWGHLAVEMQRGTGWDLVFCDEVAARTWFDIDPLDPELVLRGANSVGVSSCDCGSAIPYGLDAGGVPLTRDRQPPQFCPPCRGFNEKAYHWATFEEQLRNSSPQKWECLAPRSGFASKRDRMIYKLFVRQRQAGRRWWYFEDMIGRVDPNYPRLSINTKNADNWIQGPLELLRDIQAEDTWGNKHELIRALKLIHACI</sequence>
<proteinExistence type="predicted"/>
<evidence type="ECO:0000313" key="1">
    <source>
        <dbReference type="EMBL" id="ATB33575.1"/>
    </source>
</evidence>
<dbReference type="AlphaFoldDB" id="A0A250IP98"/>
<gene>
    <name evidence="1" type="ORF">MEBOL_007073</name>
</gene>
<dbReference type="EMBL" id="CP022163">
    <property type="protein sequence ID" value="ATB33575.1"/>
    <property type="molecule type" value="Genomic_DNA"/>
</dbReference>
<dbReference type="KEGG" id="mbd:MEBOL_007073"/>
<protein>
    <submittedName>
        <fullName evidence="1">Uncharacterized protein</fullName>
    </submittedName>
</protein>
<dbReference type="Proteomes" id="UP000217289">
    <property type="component" value="Chromosome"/>
</dbReference>
<name>A0A250IP98_9BACT</name>
<reference evidence="1 2" key="1">
    <citation type="submission" date="2017-06" db="EMBL/GenBank/DDBJ databases">
        <authorList>
            <person name="Kim H.J."/>
            <person name="Triplett B.A."/>
        </authorList>
    </citation>
    <scope>NUCLEOTIDE SEQUENCE [LARGE SCALE GENOMIC DNA]</scope>
    <source>
        <strain evidence="1 2">DSM 14713</strain>
    </source>
</reference>